<keyword evidence="3" id="KW-1185">Reference proteome</keyword>
<dbReference type="Proteomes" id="UP001159363">
    <property type="component" value="Chromosome 2"/>
</dbReference>
<proteinExistence type="predicted"/>
<accession>A0ABQ9I8R1</accession>
<comment type="caution">
    <text evidence="2">The sequence shown here is derived from an EMBL/GenBank/DDBJ whole genome shotgun (WGS) entry which is preliminary data.</text>
</comment>
<feature type="compositionally biased region" description="Low complexity" evidence="1">
    <location>
        <begin position="662"/>
        <end position="672"/>
    </location>
</feature>
<gene>
    <name evidence="2" type="ORF">PR048_005577</name>
</gene>
<evidence type="ECO:0000256" key="1">
    <source>
        <dbReference type="SAM" id="MobiDB-lite"/>
    </source>
</evidence>
<reference evidence="2 3" key="1">
    <citation type="submission" date="2023-02" db="EMBL/GenBank/DDBJ databases">
        <title>LHISI_Scaffold_Assembly.</title>
        <authorList>
            <person name="Stuart O.P."/>
            <person name="Cleave R."/>
            <person name="Magrath M.J.L."/>
            <person name="Mikheyev A.S."/>
        </authorList>
    </citation>
    <scope>NUCLEOTIDE SEQUENCE [LARGE SCALE GENOMIC DNA]</scope>
    <source>
        <strain evidence="2">Daus_M_001</strain>
        <tissue evidence="2">Leg muscle</tissue>
    </source>
</reference>
<organism evidence="2 3">
    <name type="scientific">Dryococelus australis</name>
    <dbReference type="NCBI Taxonomy" id="614101"/>
    <lineage>
        <taxon>Eukaryota</taxon>
        <taxon>Metazoa</taxon>
        <taxon>Ecdysozoa</taxon>
        <taxon>Arthropoda</taxon>
        <taxon>Hexapoda</taxon>
        <taxon>Insecta</taxon>
        <taxon>Pterygota</taxon>
        <taxon>Neoptera</taxon>
        <taxon>Polyneoptera</taxon>
        <taxon>Phasmatodea</taxon>
        <taxon>Verophasmatodea</taxon>
        <taxon>Anareolatae</taxon>
        <taxon>Phasmatidae</taxon>
        <taxon>Eurycanthinae</taxon>
        <taxon>Dryococelus</taxon>
    </lineage>
</organism>
<evidence type="ECO:0000313" key="3">
    <source>
        <dbReference type="Proteomes" id="UP001159363"/>
    </source>
</evidence>
<name>A0ABQ9I8R1_9NEOP</name>
<protein>
    <submittedName>
        <fullName evidence="2">Uncharacterized protein</fullName>
    </submittedName>
</protein>
<evidence type="ECO:0000313" key="2">
    <source>
        <dbReference type="EMBL" id="KAJ8892996.1"/>
    </source>
</evidence>
<dbReference type="EMBL" id="JARBHB010000002">
    <property type="protein sequence ID" value="KAJ8892996.1"/>
    <property type="molecule type" value="Genomic_DNA"/>
</dbReference>
<sequence>MVRFTRKDAATKVASLLAYRESPPDKILFGAKTVFRVISRLTRRRNRESSAYQLSPLQARRAFVSLRTVDNSKTHNGKCKQMFRHLKPAERRAITFRTENRQLSEPGRAYVRSGVGVSEGRALGTSSPPHHHAQFIKHVVEGGGGWEMDRYTGVLMEGGGTNLLSEGVSSLKRERRGEVTHWNASQAQNSDYQILGDNESTLNICNSKYKLSADGNRGDAMVRQLASHHGKTSSIPSGVTPGFPHVGIVPDDAAVRRVFSGISCFPRYCIPALLHTHLALPALALETSMFKSRPNLFTPLSFVGVCVEGAVGSRGARTSSSREAVRCGIAAENKLPWCGPDLAQRHPHQLPASATSRRLTAAWPPATLQGCVILWKHPRRYGGYHADHRDQGKEGLLAFHQGETRSLPIGVTQSFRVQNQRGHCRLPVGFLGVFPFPPALAFHRCPIFTSLTTILARPEETYCNRLGSLSTAIMATSDSFLGDYVRLSIPGRLLVKIILHVPNVSVTGILPDFSWCFCFPLSAFWASSHPIKIISTDTLMDCLFQVISKLGSCVVRTPAGVLPRRNTHATDAVGSSKTGEWLRCGRARRTSPQGVALREEEVAIGALPPGRVTYVAPARARAAVCVRVSVARAFSVELPTSLPRAHKSVFAGDKNSAGGDGIAASDDATFAP</sequence>
<feature type="region of interest" description="Disordered" evidence="1">
    <location>
        <begin position="650"/>
        <end position="672"/>
    </location>
</feature>